<keyword evidence="2" id="KW-1185">Reference proteome</keyword>
<accession>A0A916VGH8</accession>
<sequence length="169" mass="19570">MHGVQISIYPLEELAFEYVLDTQELIQLDGGLHVRKFTFDLLSDAVIQDHRGESSIEWIGARVDLQADRDEPYDIEHDFKDHIQILGPSEEPLPLYDSVRADQIHSFSRSTIFEDVYKRYGRHWQQAKVDLSYDEQLSNHMIGFILSAVISNAPGSEPMYKLKVEYNVE</sequence>
<evidence type="ECO:0000313" key="1">
    <source>
        <dbReference type="EMBL" id="GFR38993.1"/>
    </source>
</evidence>
<protein>
    <submittedName>
        <fullName evidence="1">Uncharacterized protein</fullName>
    </submittedName>
</protein>
<reference evidence="1" key="1">
    <citation type="submission" date="2020-08" db="EMBL/GenBank/DDBJ databases">
        <authorList>
            <person name="Uke A."/>
            <person name="Chhe C."/>
            <person name="Baramee S."/>
            <person name="Kosugi A."/>
        </authorList>
    </citation>
    <scope>NUCLEOTIDE SEQUENCE</scope>
    <source>
        <strain evidence="1">DA-C8</strain>
    </source>
</reference>
<reference evidence="1" key="2">
    <citation type="journal article" date="2021" name="Data Brief">
        <title>Draft genome sequence data of the facultative, thermophilic, xylanolytic bacterium Paenibacillus sp. strain DA-C8.</title>
        <authorList>
            <person name="Chhe C."/>
            <person name="Uke A."/>
            <person name="Baramee S."/>
            <person name="Ungkulpasvich U."/>
            <person name="Tachaapaikoon C."/>
            <person name="Pason P."/>
            <person name="Waeonukul R."/>
            <person name="Ratanakhanokchai K."/>
            <person name="Kosugi A."/>
        </authorList>
    </citation>
    <scope>NUCLEOTIDE SEQUENCE</scope>
    <source>
        <strain evidence="1">DA-C8</strain>
    </source>
</reference>
<dbReference type="EMBL" id="BMAQ01000031">
    <property type="protein sequence ID" value="GFR38993.1"/>
    <property type="molecule type" value="Genomic_DNA"/>
</dbReference>
<evidence type="ECO:0000313" key="2">
    <source>
        <dbReference type="Proteomes" id="UP000654993"/>
    </source>
</evidence>
<name>A0A916VGH8_9BACL</name>
<dbReference type="Proteomes" id="UP000654993">
    <property type="component" value="Unassembled WGS sequence"/>
</dbReference>
<organism evidence="1 2">
    <name type="scientific">Insulibacter thermoxylanivorax</name>
    <dbReference type="NCBI Taxonomy" id="2749268"/>
    <lineage>
        <taxon>Bacteria</taxon>
        <taxon>Bacillati</taxon>
        <taxon>Bacillota</taxon>
        <taxon>Bacilli</taxon>
        <taxon>Bacillales</taxon>
        <taxon>Paenibacillaceae</taxon>
        <taxon>Insulibacter</taxon>
    </lineage>
</organism>
<gene>
    <name evidence="1" type="ORF">PRECH8_22890</name>
</gene>
<comment type="caution">
    <text evidence="1">The sequence shown here is derived from an EMBL/GenBank/DDBJ whole genome shotgun (WGS) entry which is preliminary data.</text>
</comment>
<dbReference type="AlphaFoldDB" id="A0A916VGH8"/>
<proteinExistence type="predicted"/>